<evidence type="ECO:0000313" key="2">
    <source>
        <dbReference type="EMBL" id="TPR14196.1"/>
    </source>
</evidence>
<protein>
    <submittedName>
        <fullName evidence="2">DUF805 domain-containing protein</fullName>
    </submittedName>
</protein>
<comment type="caution">
    <text evidence="2">The sequence shown here is derived from an EMBL/GenBank/DDBJ whole genome shotgun (WGS) entry which is preliminary data.</text>
</comment>
<dbReference type="RefSeq" id="WP_105987923.1">
    <property type="nucleotide sequence ID" value="NZ_POST01000003.1"/>
</dbReference>
<dbReference type="Pfam" id="PF05656">
    <property type="entry name" value="DUF805"/>
    <property type="match status" value="1"/>
</dbReference>
<dbReference type="EMBL" id="QUAM01000003">
    <property type="protein sequence ID" value="TPR14196.1"/>
    <property type="molecule type" value="Genomic_DNA"/>
</dbReference>
<accession>A0ABY2YTY3</accession>
<feature type="transmembrane region" description="Helical" evidence="1">
    <location>
        <begin position="120"/>
        <end position="139"/>
    </location>
</feature>
<evidence type="ECO:0000256" key="1">
    <source>
        <dbReference type="SAM" id="Phobius"/>
    </source>
</evidence>
<keyword evidence="1" id="KW-0812">Transmembrane</keyword>
<feature type="transmembrane region" description="Helical" evidence="1">
    <location>
        <begin position="96"/>
        <end position="114"/>
    </location>
</feature>
<dbReference type="InterPro" id="IPR008523">
    <property type="entry name" value="DUF805"/>
</dbReference>
<organism evidence="2 3">
    <name type="scientific">Apilactobacillus timberlakei</name>
    <dbReference type="NCBI Taxonomy" id="2008380"/>
    <lineage>
        <taxon>Bacteria</taxon>
        <taxon>Bacillati</taxon>
        <taxon>Bacillota</taxon>
        <taxon>Bacilli</taxon>
        <taxon>Lactobacillales</taxon>
        <taxon>Lactobacillaceae</taxon>
        <taxon>Apilactobacillus</taxon>
    </lineage>
</organism>
<dbReference type="PANTHER" id="PTHR34980">
    <property type="entry name" value="INNER MEMBRANE PROTEIN-RELATED-RELATED"/>
    <property type="match status" value="1"/>
</dbReference>
<proteinExistence type="predicted"/>
<keyword evidence="1" id="KW-1133">Transmembrane helix</keyword>
<evidence type="ECO:0000313" key="3">
    <source>
        <dbReference type="Proteomes" id="UP000767392"/>
    </source>
</evidence>
<sequence>MVGLFESYSLFFKNYFHLSGKSSRSEYWFAVLMNFIIRLIISILIFTIYSVFTGASDLILSLFFAIIGLVIYELIILIPSINLIIRRYRDAGISPVWFIVTNFVPFVMGIFASIMENVPYYLNIIILVLLIIDFIIKIMPSKK</sequence>
<feature type="transmembrane region" description="Helical" evidence="1">
    <location>
        <begin position="58"/>
        <end position="84"/>
    </location>
</feature>
<gene>
    <name evidence="2" type="ORF">DY048_04415</name>
</gene>
<keyword evidence="3" id="KW-1185">Reference proteome</keyword>
<dbReference type="Proteomes" id="UP000767392">
    <property type="component" value="Unassembled WGS sequence"/>
</dbReference>
<keyword evidence="1" id="KW-0472">Membrane</keyword>
<name>A0ABY2YTY3_9LACO</name>
<feature type="transmembrane region" description="Helical" evidence="1">
    <location>
        <begin position="27"/>
        <end position="52"/>
    </location>
</feature>
<reference evidence="2 3" key="1">
    <citation type="submission" date="2018-08" db="EMBL/GenBank/DDBJ databases">
        <title>Comparative genomics of wild bee and flower associated Lactobacillus reveals potential adaptation to the bee host.</title>
        <authorList>
            <person name="Vuong H.Q."/>
            <person name="Mcfrederick Q.S."/>
        </authorList>
    </citation>
    <scope>NUCLEOTIDE SEQUENCE [LARGE SCALE GENOMIC DNA]</scope>
    <source>
        <strain evidence="2 3">HV_04</strain>
    </source>
</reference>
<dbReference type="PANTHER" id="PTHR34980:SF2">
    <property type="entry name" value="INNER MEMBRANE PROTEIN YHAH-RELATED"/>
    <property type="match status" value="1"/>
</dbReference>